<gene>
    <name evidence="2 4" type="ORF">BDZ99DRAFT_426398</name>
</gene>
<keyword evidence="3" id="KW-1185">Reference proteome</keyword>
<feature type="chain" id="PRO_5044628878" description="Ubiquitin 3 binding protein But2 C-terminal domain-containing protein" evidence="1">
    <location>
        <begin position="20"/>
        <end position="212"/>
    </location>
</feature>
<accession>A0A6A6Y6H4</accession>
<evidence type="ECO:0000313" key="4">
    <source>
        <dbReference type="RefSeq" id="XP_033571092.1"/>
    </source>
</evidence>
<dbReference type="EMBL" id="MU003715">
    <property type="protein sequence ID" value="KAF2804128.1"/>
    <property type="molecule type" value="Genomic_DNA"/>
</dbReference>
<evidence type="ECO:0000313" key="3">
    <source>
        <dbReference type="Proteomes" id="UP000504636"/>
    </source>
</evidence>
<dbReference type="RefSeq" id="XP_033571092.1">
    <property type="nucleotide sequence ID" value="XM_033717121.1"/>
</dbReference>
<reference evidence="4" key="3">
    <citation type="submission" date="2025-04" db="UniProtKB">
        <authorList>
            <consortium name="RefSeq"/>
        </authorList>
    </citation>
    <scope>IDENTIFICATION</scope>
    <source>
        <strain evidence="4">CBS 304.34</strain>
    </source>
</reference>
<reference evidence="2 4" key="1">
    <citation type="journal article" date="2020" name="Stud. Mycol.">
        <title>101 Dothideomycetes genomes: a test case for predicting lifestyles and emergence of pathogens.</title>
        <authorList>
            <person name="Haridas S."/>
            <person name="Albert R."/>
            <person name="Binder M."/>
            <person name="Bloem J."/>
            <person name="Labutti K."/>
            <person name="Salamov A."/>
            <person name="Andreopoulos B."/>
            <person name="Baker S."/>
            <person name="Barry K."/>
            <person name="Bills G."/>
            <person name="Bluhm B."/>
            <person name="Cannon C."/>
            <person name="Castanera R."/>
            <person name="Culley D."/>
            <person name="Daum C."/>
            <person name="Ezra D."/>
            <person name="Gonzalez J."/>
            <person name="Henrissat B."/>
            <person name="Kuo A."/>
            <person name="Liang C."/>
            <person name="Lipzen A."/>
            <person name="Lutzoni F."/>
            <person name="Magnuson J."/>
            <person name="Mondo S."/>
            <person name="Nolan M."/>
            <person name="Ohm R."/>
            <person name="Pangilinan J."/>
            <person name="Park H.-J."/>
            <person name="Ramirez L."/>
            <person name="Alfaro M."/>
            <person name="Sun H."/>
            <person name="Tritt A."/>
            <person name="Yoshinaga Y."/>
            <person name="Zwiers L.-H."/>
            <person name="Turgeon B."/>
            <person name="Goodwin S."/>
            <person name="Spatafora J."/>
            <person name="Crous P."/>
            <person name="Grigoriev I."/>
        </authorList>
    </citation>
    <scope>NUCLEOTIDE SEQUENCE</scope>
    <source>
        <strain evidence="2 4">CBS 304.34</strain>
    </source>
</reference>
<organism evidence="2">
    <name type="scientific">Mytilinidion resinicola</name>
    <dbReference type="NCBI Taxonomy" id="574789"/>
    <lineage>
        <taxon>Eukaryota</taxon>
        <taxon>Fungi</taxon>
        <taxon>Dikarya</taxon>
        <taxon>Ascomycota</taxon>
        <taxon>Pezizomycotina</taxon>
        <taxon>Dothideomycetes</taxon>
        <taxon>Pleosporomycetidae</taxon>
        <taxon>Mytilinidiales</taxon>
        <taxon>Mytilinidiaceae</taxon>
        <taxon>Mytilinidion</taxon>
    </lineage>
</organism>
<dbReference type="OrthoDB" id="5422698at2759"/>
<sequence length="212" mass="22845">MRSALVQTLALCTIPTAFAAATSLTSITHQKPIAQVEVMAAPEGALKVPGHNNATYGPIPKASQLFKIEFLEIAPSPIPTDRIFFTLLRGKIFPSKTKDSADLDKLLTNATLTMTMSAILSNGEVEDPQSYTAPLHTTGYSLGGQLSIRNSTGAYTEHLSSSGHNDILTDCQLPTMFIRTGTWTFEIVAELEDGTCLFAIALTQWLEGGAKW</sequence>
<evidence type="ECO:0000313" key="2">
    <source>
        <dbReference type="EMBL" id="KAF2804128.1"/>
    </source>
</evidence>
<dbReference type="Proteomes" id="UP000504636">
    <property type="component" value="Unplaced"/>
</dbReference>
<dbReference type="AlphaFoldDB" id="A0A6A6Y6H4"/>
<protein>
    <recommendedName>
        <fullName evidence="5">Ubiquitin 3 binding protein But2 C-terminal domain-containing protein</fullName>
    </recommendedName>
</protein>
<evidence type="ECO:0000256" key="1">
    <source>
        <dbReference type="SAM" id="SignalP"/>
    </source>
</evidence>
<dbReference type="GeneID" id="54458014"/>
<reference evidence="4" key="2">
    <citation type="submission" date="2020-04" db="EMBL/GenBank/DDBJ databases">
        <authorList>
            <consortium name="NCBI Genome Project"/>
        </authorList>
    </citation>
    <scope>NUCLEOTIDE SEQUENCE</scope>
    <source>
        <strain evidence="4">CBS 304.34</strain>
    </source>
</reference>
<feature type="signal peptide" evidence="1">
    <location>
        <begin position="1"/>
        <end position="19"/>
    </location>
</feature>
<evidence type="ECO:0008006" key="5">
    <source>
        <dbReference type="Google" id="ProtNLM"/>
    </source>
</evidence>
<proteinExistence type="predicted"/>
<keyword evidence="1" id="KW-0732">Signal</keyword>
<name>A0A6A6Y6H4_9PEZI</name>